<dbReference type="OrthoDB" id="9894061at2"/>
<dbReference type="EMBL" id="SBKN01000001">
    <property type="protein sequence ID" value="RXR23863.1"/>
    <property type="molecule type" value="Genomic_DNA"/>
</dbReference>
<dbReference type="AlphaFoldDB" id="A0A4Q1KCC2"/>
<protein>
    <submittedName>
        <fullName evidence="2">Uncharacterized protein</fullName>
    </submittedName>
</protein>
<comment type="caution">
    <text evidence="2">The sequence shown here is derived from an EMBL/GenBank/DDBJ whole genome shotgun (WGS) entry which is preliminary data.</text>
</comment>
<keyword evidence="1" id="KW-0472">Membrane</keyword>
<dbReference type="Proteomes" id="UP000289857">
    <property type="component" value="Unassembled WGS sequence"/>
</dbReference>
<name>A0A4Q1KCC2_9FLAO</name>
<keyword evidence="1" id="KW-1133">Transmembrane helix</keyword>
<organism evidence="2 3">
    <name type="scientific">Flavobacterium stagni</name>
    <dbReference type="NCBI Taxonomy" id="2506421"/>
    <lineage>
        <taxon>Bacteria</taxon>
        <taxon>Pseudomonadati</taxon>
        <taxon>Bacteroidota</taxon>
        <taxon>Flavobacteriia</taxon>
        <taxon>Flavobacteriales</taxon>
        <taxon>Flavobacteriaceae</taxon>
        <taxon>Flavobacterium</taxon>
    </lineage>
</organism>
<gene>
    <name evidence="2" type="ORF">EQG61_00020</name>
</gene>
<keyword evidence="3" id="KW-1185">Reference proteome</keyword>
<evidence type="ECO:0000313" key="3">
    <source>
        <dbReference type="Proteomes" id="UP000289857"/>
    </source>
</evidence>
<feature type="transmembrane region" description="Helical" evidence="1">
    <location>
        <begin position="36"/>
        <end position="62"/>
    </location>
</feature>
<keyword evidence="1" id="KW-0812">Transmembrane</keyword>
<sequence>MRHVFILLGIYAVGLALTLFGAYIDTDAPNPNKFSFGLEIFCMSVIVFGLLTSIFYTLFFSFKLLKQLMERRLA</sequence>
<reference evidence="3" key="1">
    <citation type="submission" date="2019-01" db="EMBL/GenBank/DDBJ databases">
        <title>Cytophagaceae bacterium strain CAR-16.</title>
        <authorList>
            <person name="Chen W.-M."/>
        </authorList>
    </citation>
    <scope>NUCLEOTIDE SEQUENCE [LARGE SCALE GENOMIC DNA]</scope>
    <source>
        <strain evidence="3">WWJ-16</strain>
    </source>
</reference>
<feature type="transmembrane region" description="Helical" evidence="1">
    <location>
        <begin position="5"/>
        <end position="24"/>
    </location>
</feature>
<dbReference type="RefSeq" id="WP_129459830.1">
    <property type="nucleotide sequence ID" value="NZ_SBKN01000001.1"/>
</dbReference>
<accession>A0A4Q1KCC2</accession>
<evidence type="ECO:0000256" key="1">
    <source>
        <dbReference type="SAM" id="Phobius"/>
    </source>
</evidence>
<proteinExistence type="predicted"/>
<evidence type="ECO:0000313" key="2">
    <source>
        <dbReference type="EMBL" id="RXR23863.1"/>
    </source>
</evidence>